<dbReference type="EMBL" id="JNVN01002239">
    <property type="protein sequence ID" value="KHJ32213.1"/>
    <property type="molecule type" value="Genomic_DNA"/>
</dbReference>
<keyword evidence="6" id="KW-1185">Reference proteome</keyword>
<evidence type="ECO:0000313" key="6">
    <source>
        <dbReference type="Proteomes" id="UP000030854"/>
    </source>
</evidence>
<feature type="region of interest" description="Disordered" evidence="4">
    <location>
        <begin position="96"/>
        <end position="125"/>
    </location>
</feature>
<dbReference type="Proteomes" id="UP000030854">
    <property type="component" value="Unassembled WGS sequence"/>
</dbReference>
<organism evidence="5 6">
    <name type="scientific">Uncinula necator</name>
    <name type="common">Grape powdery mildew</name>
    <dbReference type="NCBI Taxonomy" id="52586"/>
    <lineage>
        <taxon>Eukaryota</taxon>
        <taxon>Fungi</taxon>
        <taxon>Dikarya</taxon>
        <taxon>Ascomycota</taxon>
        <taxon>Pezizomycotina</taxon>
        <taxon>Leotiomycetes</taxon>
        <taxon>Erysiphales</taxon>
        <taxon>Erysiphaceae</taxon>
        <taxon>Erysiphe</taxon>
    </lineage>
</organism>
<dbReference type="STRING" id="52586.A0A0B1P1U0"/>
<feature type="region of interest" description="Disordered" evidence="4">
    <location>
        <begin position="14"/>
        <end position="54"/>
    </location>
</feature>
<reference evidence="5 6" key="1">
    <citation type="journal article" date="2014" name="BMC Genomics">
        <title>Adaptive genomic structural variation in the grape powdery mildew pathogen, Erysiphe necator.</title>
        <authorList>
            <person name="Jones L."/>
            <person name="Riaz S."/>
            <person name="Morales-Cruz A."/>
            <person name="Amrine K.C."/>
            <person name="McGuire B."/>
            <person name="Gubler W.D."/>
            <person name="Walker M.A."/>
            <person name="Cantu D."/>
        </authorList>
    </citation>
    <scope>NUCLEOTIDE SEQUENCE [LARGE SCALE GENOMIC DNA]</scope>
    <source>
        <strain evidence="6">c</strain>
    </source>
</reference>
<proteinExistence type="predicted"/>
<comment type="caution">
    <text evidence="5">The sequence shown here is derived from an EMBL/GenBank/DDBJ whole genome shotgun (WGS) entry which is preliminary data.</text>
</comment>
<evidence type="ECO:0000256" key="2">
    <source>
        <dbReference type="ARBA" id="ARBA00022490"/>
    </source>
</evidence>
<protein>
    <submittedName>
        <fullName evidence="5">Putative dynactin subunit</fullName>
    </submittedName>
</protein>
<dbReference type="GO" id="GO:0005737">
    <property type="term" value="C:cytoplasm"/>
    <property type="evidence" value="ECO:0007669"/>
    <property type="project" value="UniProtKB-SubCell"/>
</dbReference>
<dbReference type="AlphaFoldDB" id="A0A0B1P1U0"/>
<dbReference type="HOGENOM" id="CLU_038287_0_0_1"/>
<dbReference type="InterPro" id="IPR028133">
    <property type="entry name" value="Dynamitin"/>
</dbReference>
<feature type="coiled-coil region" evidence="3">
    <location>
        <begin position="286"/>
        <end position="323"/>
    </location>
</feature>
<gene>
    <name evidence="5" type="ORF">EV44_g1534</name>
</gene>
<evidence type="ECO:0000313" key="5">
    <source>
        <dbReference type="EMBL" id="KHJ32213.1"/>
    </source>
</evidence>
<evidence type="ECO:0000256" key="1">
    <source>
        <dbReference type="ARBA" id="ARBA00004496"/>
    </source>
</evidence>
<keyword evidence="3" id="KW-0175">Coiled coil</keyword>
<dbReference type="PANTHER" id="PTHR15346">
    <property type="entry name" value="DYNACTIN SUBUNIT"/>
    <property type="match status" value="1"/>
</dbReference>
<sequence length="434" mass="48591">MALQLNRKYANLPDLDSAPDVYETPELTDDNSTTVGRARSESNASSRENDFAETDRCGISKSRLPFHEARLQFAPAIIDAQNVDFSDRLTAKRKSYKASSRNLRKRESDTLQLEDSSDEETESFGKKLARLKREVEEIKEISRAWAEKETTNQDGIVDLGADVSALSKALDEISCLQMTGRQSHISKLTKDLGSGIKVNRSPHRSQCDEEPATYTVTYAPVYQQSHALAKAANFDSRLAMLEKVLGINAVDELSLIDNGSRKAVIPSLEKLQKQVSVLSNSTPSSLDGISREIRKLTQEAQKLESARKAANIAQKTMNKDEELTPKIEEDSELVMKLNALYGALPVIEKMRPILPSLLDRLHSLRAIHASAATTKSALDKIDREQLEIADDIKKWQEGLSRMEKTMSEAEATMNSNIRFMNEWMKKLEENMTSL</sequence>
<name>A0A0B1P1U0_UNCNE</name>
<dbReference type="OMA" id="YKFGDWE"/>
<dbReference type="GO" id="GO:0007017">
    <property type="term" value="P:microtubule-based process"/>
    <property type="evidence" value="ECO:0007669"/>
    <property type="project" value="InterPro"/>
</dbReference>
<dbReference type="GO" id="GO:0005869">
    <property type="term" value="C:dynactin complex"/>
    <property type="evidence" value="ECO:0007669"/>
    <property type="project" value="InterPro"/>
</dbReference>
<evidence type="ECO:0000256" key="4">
    <source>
        <dbReference type="SAM" id="MobiDB-lite"/>
    </source>
</evidence>
<keyword evidence="2" id="KW-0963">Cytoplasm</keyword>
<comment type="subcellular location">
    <subcellularLocation>
        <location evidence="1">Cytoplasm</location>
    </subcellularLocation>
</comment>
<accession>A0A0B1P1U0</accession>
<dbReference type="Pfam" id="PF04912">
    <property type="entry name" value="Dynamitin"/>
    <property type="match status" value="1"/>
</dbReference>
<evidence type="ECO:0000256" key="3">
    <source>
        <dbReference type="SAM" id="Coils"/>
    </source>
</evidence>